<name>A0A0U3L0L8_9BURK</name>
<reference evidence="1 2" key="1">
    <citation type="submission" date="2015-12" db="EMBL/GenBank/DDBJ databases">
        <title>Complete genome of Roseateles depolymerans KCTC 42856.</title>
        <authorList>
            <person name="Kim K.M."/>
        </authorList>
    </citation>
    <scope>NUCLEOTIDE SEQUENCE [LARGE SCALE GENOMIC DNA]</scope>
    <source>
        <strain evidence="1 2">KCTC 42856</strain>
    </source>
</reference>
<accession>A0A0U3L0L8</accession>
<protein>
    <submittedName>
        <fullName evidence="1">Uncharacterized protein</fullName>
    </submittedName>
</protein>
<organism evidence="1 2">
    <name type="scientific">Roseateles depolymerans</name>
    <dbReference type="NCBI Taxonomy" id="76731"/>
    <lineage>
        <taxon>Bacteria</taxon>
        <taxon>Pseudomonadati</taxon>
        <taxon>Pseudomonadota</taxon>
        <taxon>Betaproteobacteria</taxon>
        <taxon>Burkholderiales</taxon>
        <taxon>Sphaerotilaceae</taxon>
        <taxon>Roseateles</taxon>
    </lineage>
</organism>
<dbReference type="STRING" id="76731.RD2015_375"/>
<dbReference type="KEGG" id="rdp:RD2015_375"/>
<dbReference type="Proteomes" id="UP000060699">
    <property type="component" value="Chromosome"/>
</dbReference>
<dbReference type="RefSeq" id="WP_058933441.1">
    <property type="nucleotide sequence ID" value="NZ_CP013729.1"/>
</dbReference>
<proteinExistence type="predicted"/>
<dbReference type="EMBL" id="CP013729">
    <property type="protein sequence ID" value="ALV04878.1"/>
    <property type="molecule type" value="Genomic_DNA"/>
</dbReference>
<dbReference type="AlphaFoldDB" id="A0A0U3L0L8"/>
<dbReference type="OrthoDB" id="8478831at2"/>
<keyword evidence="2" id="KW-1185">Reference proteome</keyword>
<evidence type="ECO:0000313" key="2">
    <source>
        <dbReference type="Proteomes" id="UP000060699"/>
    </source>
</evidence>
<sequence>MSNWQPDWKTLNAVAAAFLQSTPLAATIESVTPPGSHAATGLQLELGAIVSALGGATPTTGTLIIAVDTLTVPAETTVIAVAGVEIVARCVQVVGSGAATLNVTGAGASLQITSAEIAGSLSVALGTNAAVPFMLDSLASPQILTLDASSPDVVEVTTDSVRVADVMHAPWSQLSLQLTSAIAGVVADQPGADALALAESMLRWVSANGRALLGNRASFPGLDYNDIASMLAAASALLTATQAAASGAIYVPVLSADLYQSQVGGLLSIAQIYDSKISALQSQQGIDHEIAALATTLGNINQQAAGPLVATLQNLAGETAMLETQLTEAALQLSQVADTLKQLQTALTQAINDQFQQELVSTAVETLFTLATLYVGAAAAVLGDPEVVAGKFSAVLKAALDVTKSLIEAAKDPLTSVIAYGLDAAGQTPSDTTSSAARAGGQVLAASVASFGEAANTLWAVVGVAIANAPATIEYSPDFLAKLEAAPDLSGFTTGGVDPVTYWNAVVVQTQAAVQPHLDLPEATAYLAAVKLAATYGGAIGDLQMKLLDLYTQGISTFARLQAVYQAQAQWASLQNALAQQEQQQQAAIGLLQRGYLNVKRALVTAVGNYRAAFRYQWMQDSDIQVDVSMNYLMLAQQAQRSIDSLVKVLSGTPSGPLRPRQDFRGITYTVTRSGAELFSEVDGQGQAQWSIAAGDPALASQLGGNTAIYLDEVTFVLEGAKQSSEVELEIATSGRHESMIGTDAQRFVSQAVSMNNFYVPRTPPSFISSWKFADAAAYMMPTPYTNWTLTVKQGNWHGVTAISMTLSGKYLQNPKSGPSER</sequence>
<evidence type="ECO:0000313" key="1">
    <source>
        <dbReference type="EMBL" id="ALV04878.1"/>
    </source>
</evidence>
<gene>
    <name evidence="1" type="ORF">RD2015_375</name>
</gene>